<keyword evidence="7" id="KW-0456">Lyase</keyword>
<comment type="caution">
    <text evidence="9">The sequence shown here is derived from an EMBL/GenBank/DDBJ whole genome shotgun (WGS) entry which is preliminary data.</text>
</comment>
<keyword evidence="3" id="KW-0227">DNA damage</keyword>
<dbReference type="RefSeq" id="WP_377379636.1">
    <property type="nucleotide sequence ID" value="NZ_JBHSSW010000017.1"/>
</dbReference>
<comment type="similarity">
    <text evidence="1 8">Belongs to the SOS response-associated peptidase family.</text>
</comment>
<dbReference type="Proteomes" id="UP001596303">
    <property type="component" value="Unassembled WGS sequence"/>
</dbReference>
<evidence type="ECO:0000256" key="3">
    <source>
        <dbReference type="ARBA" id="ARBA00022763"/>
    </source>
</evidence>
<evidence type="ECO:0000256" key="6">
    <source>
        <dbReference type="ARBA" id="ARBA00023125"/>
    </source>
</evidence>
<evidence type="ECO:0000256" key="4">
    <source>
        <dbReference type="ARBA" id="ARBA00022801"/>
    </source>
</evidence>
<organism evidence="9 10">
    <name type="scientific">Ponticaulis profundi</name>
    <dbReference type="NCBI Taxonomy" id="2665222"/>
    <lineage>
        <taxon>Bacteria</taxon>
        <taxon>Pseudomonadati</taxon>
        <taxon>Pseudomonadota</taxon>
        <taxon>Alphaproteobacteria</taxon>
        <taxon>Hyphomonadales</taxon>
        <taxon>Hyphomonadaceae</taxon>
        <taxon>Ponticaulis</taxon>
    </lineage>
</organism>
<accession>A0ABW1SCK7</accession>
<dbReference type="InterPro" id="IPR036590">
    <property type="entry name" value="SRAP-like"/>
</dbReference>
<sequence>MCGRFFRHDVSWEDYRSALEIIVPEGVDPPEAKYNIAPMTWNPVIRRDIDTKKLELFPCLWGLVPSWWNKPLSEKKFSTFNARAESVHEAASFRGAFRHKRCLIPVSGFYEWMRNGNDKMPFAIGLRNRRWFCFAGLWDCTHIDGSEINTFTILTTTPNDVMAGIHTRMPVIIHPKDYMRWIDGDYRKLDDLFEPYPAAEMHAWPVDRKVGNVRNQGMDLIEEV</sequence>
<keyword evidence="10" id="KW-1185">Reference proteome</keyword>
<dbReference type="PANTHER" id="PTHR13604:SF0">
    <property type="entry name" value="ABASIC SITE PROCESSING PROTEIN HMCES"/>
    <property type="match status" value="1"/>
</dbReference>
<keyword evidence="6" id="KW-0238">DNA-binding</keyword>
<dbReference type="Gene3D" id="3.90.1680.10">
    <property type="entry name" value="SOS response associated peptidase-like"/>
    <property type="match status" value="1"/>
</dbReference>
<dbReference type="Pfam" id="PF02586">
    <property type="entry name" value="SRAP"/>
    <property type="match status" value="1"/>
</dbReference>
<keyword evidence="5" id="KW-0190">Covalent protein-DNA linkage</keyword>
<protein>
    <recommendedName>
        <fullName evidence="8">Abasic site processing protein</fullName>
        <ecNumber evidence="8">3.4.-.-</ecNumber>
    </recommendedName>
</protein>
<evidence type="ECO:0000256" key="8">
    <source>
        <dbReference type="RuleBase" id="RU364100"/>
    </source>
</evidence>
<gene>
    <name evidence="9" type="ORF">ACFQDM_12805</name>
</gene>
<evidence type="ECO:0000313" key="9">
    <source>
        <dbReference type="EMBL" id="MFC6198966.1"/>
    </source>
</evidence>
<evidence type="ECO:0000256" key="7">
    <source>
        <dbReference type="ARBA" id="ARBA00023239"/>
    </source>
</evidence>
<proteinExistence type="inferred from homology"/>
<keyword evidence="2 8" id="KW-0645">Protease</keyword>
<dbReference type="PANTHER" id="PTHR13604">
    <property type="entry name" value="DC12-RELATED"/>
    <property type="match status" value="1"/>
</dbReference>
<reference evidence="10" key="1">
    <citation type="journal article" date="2019" name="Int. J. Syst. Evol. Microbiol.">
        <title>The Global Catalogue of Microorganisms (GCM) 10K type strain sequencing project: providing services to taxonomists for standard genome sequencing and annotation.</title>
        <authorList>
            <consortium name="The Broad Institute Genomics Platform"/>
            <consortium name="The Broad Institute Genome Sequencing Center for Infectious Disease"/>
            <person name="Wu L."/>
            <person name="Ma J."/>
        </authorList>
    </citation>
    <scope>NUCLEOTIDE SEQUENCE [LARGE SCALE GENOMIC DNA]</scope>
    <source>
        <strain evidence="10">CGMCC-1.15741</strain>
    </source>
</reference>
<evidence type="ECO:0000256" key="2">
    <source>
        <dbReference type="ARBA" id="ARBA00022670"/>
    </source>
</evidence>
<name>A0ABW1SCK7_9PROT</name>
<keyword evidence="4 8" id="KW-0378">Hydrolase</keyword>
<evidence type="ECO:0000256" key="5">
    <source>
        <dbReference type="ARBA" id="ARBA00023124"/>
    </source>
</evidence>
<dbReference type="SUPFAM" id="SSF143081">
    <property type="entry name" value="BB1717-like"/>
    <property type="match status" value="1"/>
</dbReference>
<dbReference type="EMBL" id="JBHSSW010000017">
    <property type="protein sequence ID" value="MFC6198966.1"/>
    <property type="molecule type" value="Genomic_DNA"/>
</dbReference>
<dbReference type="GO" id="GO:0016787">
    <property type="term" value="F:hydrolase activity"/>
    <property type="evidence" value="ECO:0007669"/>
    <property type="project" value="UniProtKB-KW"/>
</dbReference>
<evidence type="ECO:0000313" key="10">
    <source>
        <dbReference type="Proteomes" id="UP001596303"/>
    </source>
</evidence>
<dbReference type="InterPro" id="IPR003738">
    <property type="entry name" value="SRAP"/>
</dbReference>
<evidence type="ECO:0000256" key="1">
    <source>
        <dbReference type="ARBA" id="ARBA00008136"/>
    </source>
</evidence>
<dbReference type="EC" id="3.4.-.-" evidence="8"/>